<dbReference type="Proteomes" id="UP000515161">
    <property type="component" value="Unplaced"/>
</dbReference>
<dbReference type="AlphaFoldDB" id="A0A6P8UEW2"/>
<dbReference type="GeneID" id="117544807"/>
<evidence type="ECO:0000256" key="1">
    <source>
        <dbReference type="SAM" id="MobiDB-lite"/>
    </source>
</evidence>
<gene>
    <name evidence="3" type="primary">LOC117544807</name>
</gene>
<protein>
    <submittedName>
        <fullName evidence="3">Uncharacterized protein LOC117544807</fullName>
    </submittedName>
</protein>
<reference evidence="3" key="1">
    <citation type="submission" date="2025-08" db="UniProtKB">
        <authorList>
            <consortium name="RefSeq"/>
        </authorList>
    </citation>
    <scope>IDENTIFICATION</scope>
</reference>
<dbReference type="RefSeq" id="XP_034070130.1">
    <property type="nucleotide sequence ID" value="XM_034214239.1"/>
</dbReference>
<dbReference type="InParanoid" id="A0A6P8UEW2"/>
<sequence length="242" mass="25506">MGVAMLRMHMAMSLVTNSDDLSQLCRACGELSSLAEGDIDTWPKVVAWDFGDTIKAATVKHNKVAIVSDGSSVTKVTIYEEYASNIAEGVTSPPTEGFQSSSEEVLRTEPSTRIWSSLRDSPDRPLQSCWSIAQSVEEDFFRLRSKIPQIQDTEAETLRGEGQLFIAILNLGCGCGPPSSVRPRATGPLALFSAAGAAAQAPPCGGTEGGHLKRGGGKLETEGRRGPAAPGGAAGNRLVCRG</sequence>
<evidence type="ECO:0000313" key="2">
    <source>
        <dbReference type="Proteomes" id="UP000515161"/>
    </source>
</evidence>
<evidence type="ECO:0000313" key="3">
    <source>
        <dbReference type="RefSeq" id="XP_034070130.1"/>
    </source>
</evidence>
<dbReference type="KEGG" id="gacu:117544807"/>
<name>A0A6P8UEW2_GYMAC</name>
<accession>A0A6P8UEW2</accession>
<proteinExistence type="predicted"/>
<organism evidence="2 3">
    <name type="scientific">Gymnodraco acuticeps</name>
    <name type="common">Antarctic dragonfish</name>
    <dbReference type="NCBI Taxonomy" id="8218"/>
    <lineage>
        <taxon>Eukaryota</taxon>
        <taxon>Metazoa</taxon>
        <taxon>Chordata</taxon>
        <taxon>Craniata</taxon>
        <taxon>Vertebrata</taxon>
        <taxon>Euteleostomi</taxon>
        <taxon>Actinopterygii</taxon>
        <taxon>Neopterygii</taxon>
        <taxon>Teleostei</taxon>
        <taxon>Neoteleostei</taxon>
        <taxon>Acanthomorphata</taxon>
        <taxon>Eupercaria</taxon>
        <taxon>Perciformes</taxon>
        <taxon>Notothenioidei</taxon>
        <taxon>Bathydraconidae</taxon>
        <taxon>Gymnodraco</taxon>
    </lineage>
</organism>
<feature type="region of interest" description="Disordered" evidence="1">
    <location>
        <begin position="202"/>
        <end position="235"/>
    </location>
</feature>
<keyword evidence="2" id="KW-1185">Reference proteome</keyword>
<dbReference type="OrthoDB" id="8880272at2759"/>